<sequence length="277" mass="29158">MAVPRPCAEGPCCSRPSAALGVQQTLDEMDFERGEAGARPYRPGAFRRPQAPRAKEVAENRGPEGEAARGPSRSVGGRWAHRSRVVRARQGPGGSSALETPARVQVGNQALVSGTFPSGAAGPGSSPGIWSAALNGDLGRVKYLIQEAADPSQPDSAGYTALHYASRNGHYAVCQFLLESGAKCDAQTHGGATALHRASYCGHTDIARLLLSHGSNPRLVDDDGMTSLHKAAEKGHVDICSLLLQHSPALKAVRDRKARLACDLLPCNSDLRDLLAS</sequence>
<dbReference type="EMBL" id="JAIQCJ010001688">
    <property type="protein sequence ID" value="KAJ8787931.1"/>
    <property type="molecule type" value="Genomic_DNA"/>
</dbReference>
<feature type="region of interest" description="Disordered" evidence="4">
    <location>
        <begin position="29"/>
        <end position="99"/>
    </location>
</feature>
<organism evidence="5 6">
    <name type="scientific">Eschrichtius robustus</name>
    <name type="common">California gray whale</name>
    <name type="synonym">Eschrichtius gibbosus</name>
    <dbReference type="NCBI Taxonomy" id="9764"/>
    <lineage>
        <taxon>Eukaryota</taxon>
        <taxon>Metazoa</taxon>
        <taxon>Chordata</taxon>
        <taxon>Craniata</taxon>
        <taxon>Vertebrata</taxon>
        <taxon>Euteleostomi</taxon>
        <taxon>Mammalia</taxon>
        <taxon>Eutheria</taxon>
        <taxon>Laurasiatheria</taxon>
        <taxon>Artiodactyla</taxon>
        <taxon>Whippomorpha</taxon>
        <taxon>Cetacea</taxon>
        <taxon>Mysticeti</taxon>
        <taxon>Eschrichtiidae</taxon>
        <taxon>Eschrichtius</taxon>
    </lineage>
</organism>
<dbReference type="PROSITE" id="PS50297">
    <property type="entry name" value="ANK_REP_REGION"/>
    <property type="match status" value="3"/>
</dbReference>
<dbReference type="InterPro" id="IPR002110">
    <property type="entry name" value="Ankyrin_rpt"/>
</dbReference>
<dbReference type="PANTHER" id="PTHR24171">
    <property type="entry name" value="ANKYRIN REPEAT DOMAIN-CONTAINING PROTEIN 39-RELATED"/>
    <property type="match status" value="1"/>
</dbReference>
<dbReference type="PROSITE" id="PS50088">
    <property type="entry name" value="ANK_REPEAT"/>
    <property type="match status" value="3"/>
</dbReference>
<dbReference type="Gene3D" id="1.25.40.20">
    <property type="entry name" value="Ankyrin repeat-containing domain"/>
    <property type="match status" value="1"/>
</dbReference>
<evidence type="ECO:0000313" key="6">
    <source>
        <dbReference type="Proteomes" id="UP001159641"/>
    </source>
</evidence>
<dbReference type="Proteomes" id="UP001159641">
    <property type="component" value="Unassembled WGS sequence"/>
</dbReference>
<evidence type="ECO:0000256" key="4">
    <source>
        <dbReference type="SAM" id="MobiDB-lite"/>
    </source>
</evidence>
<keyword evidence="6" id="KW-1185">Reference proteome</keyword>
<evidence type="ECO:0000256" key="2">
    <source>
        <dbReference type="ARBA" id="ARBA00023043"/>
    </source>
</evidence>
<accession>A0AB34H565</accession>
<dbReference type="PANTHER" id="PTHR24171:SF9">
    <property type="entry name" value="ANKYRIN REPEAT DOMAIN-CONTAINING PROTEIN 39"/>
    <property type="match status" value="1"/>
</dbReference>
<keyword evidence="2 3" id="KW-0040">ANK repeat</keyword>
<feature type="repeat" description="ANK" evidence="3">
    <location>
        <begin position="190"/>
        <end position="222"/>
    </location>
</feature>
<protein>
    <recommendedName>
        <fullName evidence="7">Ankyrin repeat domain-containing protein 39</fullName>
    </recommendedName>
</protein>
<evidence type="ECO:0000256" key="1">
    <source>
        <dbReference type="ARBA" id="ARBA00022737"/>
    </source>
</evidence>
<dbReference type="Pfam" id="PF13637">
    <property type="entry name" value="Ank_4"/>
    <property type="match status" value="1"/>
</dbReference>
<evidence type="ECO:0000313" key="5">
    <source>
        <dbReference type="EMBL" id="KAJ8787931.1"/>
    </source>
</evidence>
<feature type="compositionally biased region" description="Basic and acidic residues" evidence="4">
    <location>
        <begin position="53"/>
        <end position="67"/>
    </location>
</feature>
<dbReference type="Pfam" id="PF12796">
    <property type="entry name" value="Ank_2"/>
    <property type="match status" value="1"/>
</dbReference>
<dbReference type="SUPFAM" id="SSF48403">
    <property type="entry name" value="Ankyrin repeat"/>
    <property type="match status" value="1"/>
</dbReference>
<feature type="repeat" description="ANK" evidence="3">
    <location>
        <begin position="223"/>
        <end position="255"/>
    </location>
</feature>
<dbReference type="PRINTS" id="PR01415">
    <property type="entry name" value="ANKYRIN"/>
</dbReference>
<feature type="repeat" description="ANK" evidence="3">
    <location>
        <begin position="157"/>
        <end position="189"/>
    </location>
</feature>
<keyword evidence="1" id="KW-0677">Repeat</keyword>
<gene>
    <name evidence="5" type="ORF">J1605_005589</name>
</gene>
<reference evidence="5 6" key="1">
    <citation type="submission" date="2022-11" db="EMBL/GenBank/DDBJ databases">
        <title>Whole genome sequence of Eschrichtius robustus ER-17-0199.</title>
        <authorList>
            <person name="Bruniche-Olsen A."/>
            <person name="Black A.N."/>
            <person name="Fields C.J."/>
            <person name="Walden K."/>
            <person name="Dewoody J.A."/>
        </authorList>
    </citation>
    <scope>NUCLEOTIDE SEQUENCE [LARGE SCALE GENOMIC DNA]</scope>
    <source>
        <strain evidence="5">ER-17-0199</strain>
        <tissue evidence="5">Blubber</tissue>
    </source>
</reference>
<dbReference type="InterPro" id="IPR036770">
    <property type="entry name" value="Ankyrin_rpt-contain_sf"/>
</dbReference>
<name>A0AB34H565_ESCRO</name>
<evidence type="ECO:0000256" key="3">
    <source>
        <dbReference type="PROSITE-ProRule" id="PRU00023"/>
    </source>
</evidence>
<comment type="caution">
    <text evidence="5">The sequence shown here is derived from an EMBL/GenBank/DDBJ whole genome shotgun (WGS) entry which is preliminary data.</text>
</comment>
<evidence type="ECO:0008006" key="7">
    <source>
        <dbReference type="Google" id="ProtNLM"/>
    </source>
</evidence>
<proteinExistence type="predicted"/>
<dbReference type="SMART" id="SM00248">
    <property type="entry name" value="ANK"/>
    <property type="match status" value="4"/>
</dbReference>
<dbReference type="AlphaFoldDB" id="A0AB34H565"/>